<proteinExistence type="predicted"/>
<evidence type="ECO:0008006" key="4">
    <source>
        <dbReference type="Google" id="ProtNLM"/>
    </source>
</evidence>
<comment type="caution">
    <text evidence="2">The sequence shown here is derived from an EMBL/GenBank/DDBJ whole genome shotgun (WGS) entry which is preliminary data.</text>
</comment>
<dbReference type="Proteomes" id="UP000019249">
    <property type="component" value="Unassembled WGS sequence"/>
</dbReference>
<reference evidence="2 3" key="1">
    <citation type="journal article" date="2014" name="Int. J. Syst. Evol. Microbiol.">
        <title>Listeria floridensis sp. nov., Listeria aquatica sp. nov., Listeria cornellensis sp. nov., Listeria riparia sp. nov. and Listeria grandensis sp. nov., from agricultural and natural environments.</title>
        <authorList>
            <person name="den Bakker H.C."/>
            <person name="Warchocki S."/>
            <person name="Wright E.M."/>
            <person name="Allred A.F."/>
            <person name="Ahlstrom C."/>
            <person name="Manuel C.S."/>
            <person name="Stasiewicz M.J."/>
            <person name="Burrell A."/>
            <person name="Roof S."/>
            <person name="Strawn L."/>
            <person name="Fortes E.D."/>
            <person name="Nightingale K.K."/>
            <person name="Kephart D."/>
            <person name="Wiedmann M."/>
        </authorList>
    </citation>
    <scope>NUCLEOTIDE SEQUENCE [LARGE SCALE GENOMIC DNA]</scope>
    <source>
        <strain evidence="2 3">FSL S10-1187</strain>
    </source>
</reference>
<dbReference type="Pfam" id="PF07083">
    <property type="entry name" value="DUF1351"/>
    <property type="match status" value="1"/>
</dbReference>
<evidence type="ECO:0000256" key="1">
    <source>
        <dbReference type="SAM" id="Coils"/>
    </source>
</evidence>
<dbReference type="InterPro" id="IPR009785">
    <property type="entry name" value="Prophage_Lj928_Orf309"/>
</dbReference>
<protein>
    <recommendedName>
        <fullName evidence="4">DUF1351 domain-containing protein</fullName>
    </recommendedName>
</protein>
<keyword evidence="3" id="KW-1185">Reference proteome</keyword>
<evidence type="ECO:0000313" key="3">
    <source>
        <dbReference type="Proteomes" id="UP000019249"/>
    </source>
</evidence>
<keyword evidence="1" id="KW-0175">Coiled coil</keyword>
<gene>
    <name evidence="2" type="ORF">MFLO_02533</name>
</gene>
<evidence type="ECO:0000313" key="2">
    <source>
        <dbReference type="EMBL" id="EUJ33536.1"/>
    </source>
</evidence>
<sequence>MPKIQIQNPIVKRGSIQFNGFDEIKNSAMILASHIDNVKVTEENVKDSKRLLAAVNNEVKKLESQRIQIKNEMLIPYQTFESQVKEIVNIVKSADEKVRMQVRELEEAERDEKKISVKAIFDKRIQMYDFKNLFTFDDFLKPKYLNKTMSLTKVEAAMVKWLTQVEEDLSAIELMDHSDEVLAEYQATQNLAISVKAVQNRHALLESNKKVTFNEQTKILQATKYIYTLNNPKDARMLEMFMETNNIKFEKVEK</sequence>
<dbReference type="EMBL" id="AODF01000003">
    <property type="protein sequence ID" value="EUJ33536.1"/>
    <property type="molecule type" value="Genomic_DNA"/>
</dbReference>
<organism evidence="2 3">
    <name type="scientific">Listeria floridensis FSL S10-1187</name>
    <dbReference type="NCBI Taxonomy" id="1265817"/>
    <lineage>
        <taxon>Bacteria</taxon>
        <taxon>Bacillati</taxon>
        <taxon>Bacillota</taxon>
        <taxon>Bacilli</taxon>
        <taxon>Bacillales</taxon>
        <taxon>Listeriaceae</taxon>
        <taxon>Listeria</taxon>
    </lineage>
</organism>
<feature type="coiled-coil region" evidence="1">
    <location>
        <begin position="38"/>
        <end position="111"/>
    </location>
</feature>
<name>A0ABN0RHU9_9LIST</name>
<accession>A0ABN0RHU9</accession>